<feature type="chain" id="PRO_5002769149" evidence="1">
    <location>
        <begin position="23"/>
        <end position="123"/>
    </location>
</feature>
<dbReference type="EMBL" id="ABLK01000407">
    <property type="protein sequence ID" value="EDT37671.1"/>
    <property type="molecule type" value="Genomic_DNA"/>
</dbReference>
<gene>
    <name evidence="2" type="ORF">BamMEX5DRAFT_6546</name>
</gene>
<evidence type="ECO:0000256" key="1">
    <source>
        <dbReference type="SAM" id="SignalP"/>
    </source>
</evidence>
<protein>
    <submittedName>
        <fullName evidence="2">Uncharacterized protein</fullName>
    </submittedName>
</protein>
<proteinExistence type="predicted"/>
<name>B1TFI0_9BURK</name>
<keyword evidence="1" id="KW-0732">Signal</keyword>
<dbReference type="Proteomes" id="UP000004814">
    <property type="component" value="Unassembled WGS sequence"/>
</dbReference>
<sequence>MKFTLYWPFASRFTLPATNAFAPLAFHAPRSTEAVSGTGVLPASILVNLPLRARSARTIDVTCCGRPASFAKFAVAMGNWVEPTPVISTLTCALAAPPAAIRHEATSALKPSFVINLMLLLPM</sequence>
<organism evidence="2 3">
    <name type="scientific">Burkholderia ambifaria MEX-5</name>
    <dbReference type="NCBI Taxonomy" id="396597"/>
    <lineage>
        <taxon>Bacteria</taxon>
        <taxon>Pseudomonadati</taxon>
        <taxon>Pseudomonadota</taxon>
        <taxon>Betaproteobacteria</taxon>
        <taxon>Burkholderiales</taxon>
        <taxon>Burkholderiaceae</taxon>
        <taxon>Burkholderia</taxon>
        <taxon>Burkholderia cepacia complex</taxon>
    </lineage>
</organism>
<evidence type="ECO:0000313" key="3">
    <source>
        <dbReference type="Proteomes" id="UP000004814"/>
    </source>
</evidence>
<reference evidence="2 3" key="1">
    <citation type="submission" date="2008-03" db="EMBL/GenBank/DDBJ databases">
        <title>Sequencing of the draft genome and assembly of Burkholderia ambifaria MEX-5.</title>
        <authorList>
            <consortium name="US DOE Joint Genome Institute (JGI-PGF)"/>
            <person name="Copeland A."/>
            <person name="Lucas S."/>
            <person name="Lapidus A."/>
            <person name="Glavina del Rio T."/>
            <person name="Dalin E."/>
            <person name="Tice H."/>
            <person name="Bruce D."/>
            <person name="Goodwin L."/>
            <person name="Pitluck S."/>
            <person name="Larimer F."/>
            <person name="Land M.L."/>
            <person name="Hauser L."/>
            <person name="Tiedje J."/>
            <person name="Richardson P."/>
        </authorList>
    </citation>
    <scope>NUCLEOTIDE SEQUENCE [LARGE SCALE GENOMIC DNA]</scope>
    <source>
        <strain evidence="2 3">MEX-5</strain>
    </source>
</reference>
<feature type="signal peptide" evidence="1">
    <location>
        <begin position="1"/>
        <end position="22"/>
    </location>
</feature>
<accession>B1TFI0</accession>
<dbReference type="AlphaFoldDB" id="B1TFI0"/>
<comment type="caution">
    <text evidence="2">The sequence shown here is derived from an EMBL/GenBank/DDBJ whole genome shotgun (WGS) entry which is preliminary data.</text>
</comment>
<evidence type="ECO:0000313" key="2">
    <source>
        <dbReference type="EMBL" id="EDT37671.1"/>
    </source>
</evidence>